<keyword evidence="3" id="KW-0560">Oxidoreductase</keyword>
<dbReference type="InterPro" id="IPR052178">
    <property type="entry name" value="Sec_Metab_Biosynth_SDR"/>
</dbReference>
<proteinExistence type="inferred from homology"/>
<dbReference type="InterPro" id="IPR002347">
    <property type="entry name" value="SDR_fam"/>
</dbReference>
<dbReference type="InterPro" id="IPR049012">
    <property type="entry name" value="Mutator_transp_dom"/>
</dbReference>
<dbReference type="GO" id="GO:0016491">
    <property type="term" value="F:oxidoreductase activity"/>
    <property type="evidence" value="ECO:0007669"/>
    <property type="project" value="UniProtKB-KW"/>
</dbReference>
<dbReference type="OrthoDB" id="10069847at2759"/>
<protein>
    <recommendedName>
        <fullName evidence="5">Mutator-like transposase domain-containing protein</fullName>
    </recommendedName>
</protein>
<sequence length="466" mass="51530">MGKLDGKIALITGGFEGMGLVTAQRFIAEGAEHVFITGRRQELLDEAVKIMDRKKVTAIRADASKVADLHTMHNIIEKKKGGLDIVFANADSSPQIPGSKRHDINMRAQLAGHLTGIRHAELEKISAALNLPPPLEEGRHNKRDKELLPVVQSFTSKSMSTAIQEAVSAARTTDLTVSGDGTWQTRGFSSKHGAAALVSVSGSPKVVDIETCSKTCNICIGAESLLQSETAEAQAKYDQIITTHQCGKNFDQPSGNMEASCTLKMFQRSQKKYGVRYVKYVGDGDSKTFSVLKKQKPYKRIEIEKLEDINHFGKRLKCVLQVIKRQCGRTKLSDGKTIGGKGRLTVQIFSKLCGYTGFYTENIMISFDNERLHSAKKEHMRKQRKLVNLSATNIDTSEEDNTTASDADNLGETSDEDNAGQSDDETSDEDSDDTGDEENDDDLDQDVEHLYYNPKSRKWKDSDEDN</sequence>
<dbReference type="EMBL" id="CAJNOQ010005841">
    <property type="protein sequence ID" value="CAF1113617.1"/>
    <property type="molecule type" value="Genomic_DNA"/>
</dbReference>
<dbReference type="SUPFAM" id="SSF51735">
    <property type="entry name" value="NAD(P)-binding Rossmann-fold domains"/>
    <property type="match status" value="1"/>
</dbReference>
<evidence type="ECO:0000256" key="1">
    <source>
        <dbReference type="ARBA" id="ARBA00006484"/>
    </source>
</evidence>
<dbReference type="Proteomes" id="UP000663829">
    <property type="component" value="Unassembled WGS sequence"/>
</dbReference>
<evidence type="ECO:0000256" key="3">
    <source>
        <dbReference type="ARBA" id="ARBA00023002"/>
    </source>
</evidence>
<dbReference type="Gene3D" id="3.40.50.720">
    <property type="entry name" value="NAD(P)-binding Rossmann-like Domain"/>
    <property type="match status" value="1"/>
</dbReference>
<dbReference type="CDD" id="cd05233">
    <property type="entry name" value="SDR_c"/>
    <property type="match status" value="1"/>
</dbReference>
<feature type="region of interest" description="Disordered" evidence="4">
    <location>
        <begin position="389"/>
        <end position="466"/>
    </location>
</feature>
<evidence type="ECO:0000256" key="2">
    <source>
        <dbReference type="ARBA" id="ARBA00022857"/>
    </source>
</evidence>
<accession>A0A814Q0I8</accession>
<dbReference type="InterPro" id="IPR036291">
    <property type="entry name" value="NAD(P)-bd_dom_sf"/>
</dbReference>
<keyword evidence="2" id="KW-0521">NADP</keyword>
<dbReference type="EMBL" id="CAJOBC010005841">
    <property type="protein sequence ID" value="CAF3877748.1"/>
    <property type="molecule type" value="Genomic_DNA"/>
</dbReference>
<dbReference type="AlphaFoldDB" id="A0A814Q0I8"/>
<keyword evidence="8" id="KW-1185">Reference proteome</keyword>
<feature type="compositionally biased region" description="Acidic residues" evidence="4">
    <location>
        <begin position="413"/>
        <end position="445"/>
    </location>
</feature>
<reference evidence="6" key="1">
    <citation type="submission" date="2021-02" db="EMBL/GenBank/DDBJ databases">
        <authorList>
            <person name="Nowell W R."/>
        </authorList>
    </citation>
    <scope>NUCLEOTIDE SEQUENCE</scope>
</reference>
<dbReference type="Proteomes" id="UP000681722">
    <property type="component" value="Unassembled WGS sequence"/>
</dbReference>
<dbReference type="Pfam" id="PF20700">
    <property type="entry name" value="Mutator"/>
    <property type="match status" value="1"/>
</dbReference>
<feature type="domain" description="Mutator-like transposase" evidence="5">
    <location>
        <begin position="95"/>
        <end position="351"/>
    </location>
</feature>
<evidence type="ECO:0000259" key="5">
    <source>
        <dbReference type="Pfam" id="PF20700"/>
    </source>
</evidence>
<dbReference type="PANTHER" id="PTHR43618">
    <property type="entry name" value="7-ALPHA-HYDROXYSTEROID DEHYDROGENASE"/>
    <property type="match status" value="1"/>
</dbReference>
<organism evidence="6 8">
    <name type="scientific">Didymodactylos carnosus</name>
    <dbReference type="NCBI Taxonomy" id="1234261"/>
    <lineage>
        <taxon>Eukaryota</taxon>
        <taxon>Metazoa</taxon>
        <taxon>Spiralia</taxon>
        <taxon>Gnathifera</taxon>
        <taxon>Rotifera</taxon>
        <taxon>Eurotatoria</taxon>
        <taxon>Bdelloidea</taxon>
        <taxon>Philodinida</taxon>
        <taxon>Philodinidae</taxon>
        <taxon>Didymodactylos</taxon>
    </lineage>
</organism>
<evidence type="ECO:0000313" key="6">
    <source>
        <dbReference type="EMBL" id="CAF1113617.1"/>
    </source>
</evidence>
<evidence type="ECO:0000313" key="7">
    <source>
        <dbReference type="EMBL" id="CAF3877748.1"/>
    </source>
</evidence>
<comment type="caution">
    <text evidence="6">The sequence shown here is derived from an EMBL/GenBank/DDBJ whole genome shotgun (WGS) entry which is preliminary data.</text>
</comment>
<name>A0A814Q0I8_9BILA</name>
<dbReference type="Pfam" id="PF00106">
    <property type="entry name" value="adh_short"/>
    <property type="match status" value="1"/>
</dbReference>
<evidence type="ECO:0000256" key="4">
    <source>
        <dbReference type="SAM" id="MobiDB-lite"/>
    </source>
</evidence>
<evidence type="ECO:0000313" key="8">
    <source>
        <dbReference type="Proteomes" id="UP000663829"/>
    </source>
</evidence>
<dbReference type="PANTHER" id="PTHR43618:SF2">
    <property type="entry name" value="CHAIN DEHYDROGENASE, PUTATIVE (AFU_ORTHOLOGUE AFUA_6G06930)-RELATED"/>
    <property type="match status" value="1"/>
</dbReference>
<comment type="similarity">
    <text evidence="1">Belongs to the short-chain dehydrogenases/reductases (SDR) family.</text>
</comment>
<gene>
    <name evidence="6" type="ORF">GPM918_LOCUS19351</name>
    <name evidence="7" type="ORF">SRO942_LOCUS19348</name>
</gene>